<organism evidence="1 2">
    <name type="scientific">Lactarius akahatsu</name>
    <dbReference type="NCBI Taxonomy" id="416441"/>
    <lineage>
        <taxon>Eukaryota</taxon>
        <taxon>Fungi</taxon>
        <taxon>Dikarya</taxon>
        <taxon>Basidiomycota</taxon>
        <taxon>Agaricomycotina</taxon>
        <taxon>Agaricomycetes</taxon>
        <taxon>Russulales</taxon>
        <taxon>Russulaceae</taxon>
        <taxon>Lactarius</taxon>
    </lineage>
</organism>
<dbReference type="InterPro" id="IPR024645">
    <property type="entry name" value="Mitochondr_Som1"/>
</dbReference>
<keyword evidence="2" id="KW-1185">Reference proteome</keyword>
<dbReference type="GO" id="GO:0042720">
    <property type="term" value="C:mitochondrial inner membrane peptidase complex"/>
    <property type="evidence" value="ECO:0007669"/>
    <property type="project" value="InterPro"/>
</dbReference>
<accession>A0AAD4LT33</accession>
<proteinExistence type="predicted"/>
<protein>
    <submittedName>
        <fullName evidence="1">Uncharacterized protein</fullName>
    </submittedName>
</protein>
<name>A0AAD4LT33_9AGAM</name>
<dbReference type="EMBL" id="JAKELL010000006">
    <property type="protein sequence ID" value="KAH8998111.1"/>
    <property type="molecule type" value="Genomic_DNA"/>
</dbReference>
<gene>
    <name evidence="1" type="ORF">EDB92DRAFT_1791940</name>
</gene>
<reference evidence="1" key="1">
    <citation type="submission" date="2022-01" db="EMBL/GenBank/DDBJ databases">
        <title>Comparative genomics reveals a dynamic genome evolution in the ectomycorrhizal milk-cap (Lactarius) mushrooms.</title>
        <authorList>
            <consortium name="DOE Joint Genome Institute"/>
            <person name="Lebreton A."/>
            <person name="Tang N."/>
            <person name="Kuo A."/>
            <person name="LaButti K."/>
            <person name="Drula E."/>
            <person name="Barry K."/>
            <person name="Clum A."/>
            <person name="Lipzen A."/>
            <person name="Mousain D."/>
            <person name="Ng V."/>
            <person name="Wang R."/>
            <person name="Wang X."/>
            <person name="Dai Y."/>
            <person name="Henrissat B."/>
            <person name="Grigoriev I.V."/>
            <person name="Guerin-Laguette A."/>
            <person name="Yu F."/>
            <person name="Martin F.M."/>
        </authorList>
    </citation>
    <scope>NUCLEOTIDE SEQUENCE</scope>
    <source>
        <strain evidence="1">QP</strain>
    </source>
</reference>
<comment type="caution">
    <text evidence="1">The sequence shown here is derived from an EMBL/GenBank/DDBJ whole genome shotgun (WGS) entry which is preliminary data.</text>
</comment>
<dbReference type="Proteomes" id="UP001201163">
    <property type="component" value="Unassembled WGS sequence"/>
</dbReference>
<sequence length="97" mass="10573">MASSPSNASASTGLSPGCQIAELLQFSCQIQLSDYGHQQFHCFPIPRLFRLCQGEPAIEITRVASTDPSTGKVSIAEDVIQQLPKAKKWKDVVRNQA</sequence>
<evidence type="ECO:0000313" key="2">
    <source>
        <dbReference type="Proteomes" id="UP001201163"/>
    </source>
</evidence>
<evidence type="ECO:0000313" key="1">
    <source>
        <dbReference type="EMBL" id="KAH8998111.1"/>
    </source>
</evidence>
<dbReference type="Pfam" id="PF11093">
    <property type="entry name" value="Mitochondr_Som1"/>
    <property type="match status" value="1"/>
</dbReference>
<dbReference type="AlphaFoldDB" id="A0AAD4LT33"/>